<comment type="caution">
    <text evidence="4">The sequence shown here is derived from an EMBL/GenBank/DDBJ whole genome shotgun (WGS) entry which is preliminary data.</text>
</comment>
<dbReference type="Pfam" id="PF04851">
    <property type="entry name" value="ResIII"/>
    <property type="match status" value="1"/>
</dbReference>
<feature type="coiled-coil region" evidence="1">
    <location>
        <begin position="207"/>
        <end position="234"/>
    </location>
</feature>
<feature type="domain" description="Helicase ATP-binding" evidence="2">
    <location>
        <begin position="24"/>
        <end position="159"/>
    </location>
</feature>
<name>A0A9P1FIM4_9DINO</name>
<dbReference type="EMBL" id="CAMXCT030000235">
    <property type="protein sequence ID" value="CAL4763262.1"/>
    <property type="molecule type" value="Genomic_DNA"/>
</dbReference>
<dbReference type="PROSITE" id="PS51194">
    <property type="entry name" value="HELICASE_CTER"/>
    <property type="match status" value="1"/>
</dbReference>
<dbReference type="SMART" id="SM00490">
    <property type="entry name" value="HELICc"/>
    <property type="match status" value="1"/>
</dbReference>
<dbReference type="InterPro" id="IPR006935">
    <property type="entry name" value="Helicase/UvrB_N"/>
</dbReference>
<dbReference type="PANTHER" id="PTHR14074">
    <property type="entry name" value="HELICASE WITH DEATH DOMAIN-RELATED"/>
    <property type="match status" value="1"/>
</dbReference>
<dbReference type="InterPro" id="IPR001650">
    <property type="entry name" value="Helicase_C-like"/>
</dbReference>
<keyword evidence="1" id="KW-0175">Coiled coil</keyword>
<reference evidence="5" key="2">
    <citation type="submission" date="2024-04" db="EMBL/GenBank/DDBJ databases">
        <authorList>
            <person name="Chen Y."/>
            <person name="Shah S."/>
            <person name="Dougan E. K."/>
            <person name="Thang M."/>
            <person name="Chan C."/>
        </authorList>
    </citation>
    <scope>NUCLEOTIDE SEQUENCE [LARGE SCALE GENOMIC DNA]</scope>
</reference>
<dbReference type="PANTHER" id="PTHR14074:SF16">
    <property type="entry name" value="ANTIVIRAL INNATE IMMUNE RESPONSE RECEPTOR RIG-I"/>
    <property type="match status" value="1"/>
</dbReference>
<dbReference type="OrthoDB" id="442579at2759"/>
<dbReference type="Proteomes" id="UP001152797">
    <property type="component" value="Unassembled WGS sequence"/>
</dbReference>
<evidence type="ECO:0000259" key="2">
    <source>
        <dbReference type="PROSITE" id="PS51192"/>
    </source>
</evidence>
<accession>A0A9P1FIM4</accession>
<dbReference type="Gene3D" id="3.40.50.300">
    <property type="entry name" value="P-loop containing nucleotide triphosphate hydrolases"/>
    <property type="match status" value="2"/>
</dbReference>
<evidence type="ECO:0000256" key="1">
    <source>
        <dbReference type="SAM" id="Coils"/>
    </source>
</evidence>
<proteinExistence type="predicted"/>
<protein>
    <submittedName>
        <fullName evidence="6">Ubiquitin-fold modifier-conjugating enzyme 1</fullName>
    </submittedName>
</protein>
<dbReference type="InterPro" id="IPR027417">
    <property type="entry name" value="P-loop_NTPase"/>
</dbReference>
<dbReference type="SMART" id="SM00487">
    <property type="entry name" value="DEXDc"/>
    <property type="match status" value="1"/>
</dbReference>
<evidence type="ECO:0000259" key="3">
    <source>
        <dbReference type="PROSITE" id="PS51194"/>
    </source>
</evidence>
<evidence type="ECO:0000313" key="7">
    <source>
        <dbReference type="Proteomes" id="UP001152797"/>
    </source>
</evidence>
<evidence type="ECO:0000313" key="6">
    <source>
        <dbReference type="EMBL" id="CAL4763262.1"/>
    </source>
</evidence>
<sequence length="613" mass="67192">MFHADAASMQIAERYEAWPHQVDALERAQRENIILNLPTGTGKTLVACMLLDFFKAPGYVSCFVVNSRALVSQQAEYLKTHSLKDLLVGDLGPPHPDVVVATGEVVRSALESGQLQAQQLACVVLDEAHYAVGKHPYAEIMALLRHWGASPRVLGLTASFFHGRARMGCEQRLEALEQLLNAKVHCPEVQGGLGASVRFFAVPWSGRSFGLQEMAALEQKLERALAEMKDANKGNKRGSPYVGDPGALGTSFGELGATALQNEMSSNWEFQKVLESEKPRLRGVLEALGPAGWYGFVCYALPEVMMAKLQGKLAIMEDEAVKSNLLNAIALVRPFQLALMQVDSVKELQRMEVEQVEQYITGKCLTLLNLIQQLLDGQMDKILVFVERVSVACCMARLISSRLGVLALHVAGVQGMDGPTRQSNLASFKGDTRLLVATSSLEEGLDVPSCRYVIRYDSFSSAKSHVQGAGRARHPDAQVFYFENDPLAEESARELLESIARGERPERPEHPKDLGGAKVVSEGKEETLGAPGVGVGHKWGVESTMWDYQNNKSFRGMSCSCGARLKISSRAYGQGRKKKERSFTVEGPNSCPMFNEDVDPRFHGVDPTTGILR</sequence>
<dbReference type="InterPro" id="IPR014001">
    <property type="entry name" value="Helicase_ATP-bd"/>
</dbReference>
<organism evidence="4">
    <name type="scientific">Cladocopium goreaui</name>
    <dbReference type="NCBI Taxonomy" id="2562237"/>
    <lineage>
        <taxon>Eukaryota</taxon>
        <taxon>Sar</taxon>
        <taxon>Alveolata</taxon>
        <taxon>Dinophyceae</taxon>
        <taxon>Suessiales</taxon>
        <taxon>Symbiodiniaceae</taxon>
        <taxon>Cladocopium</taxon>
    </lineage>
</organism>
<reference evidence="4" key="1">
    <citation type="submission" date="2022-10" db="EMBL/GenBank/DDBJ databases">
        <authorList>
            <person name="Chen Y."/>
            <person name="Dougan E. K."/>
            <person name="Chan C."/>
            <person name="Rhodes N."/>
            <person name="Thang M."/>
        </authorList>
    </citation>
    <scope>NUCLEOTIDE SEQUENCE</scope>
</reference>
<dbReference type="Pfam" id="PF00271">
    <property type="entry name" value="Helicase_C"/>
    <property type="match status" value="1"/>
</dbReference>
<dbReference type="GO" id="GO:0005737">
    <property type="term" value="C:cytoplasm"/>
    <property type="evidence" value="ECO:0007669"/>
    <property type="project" value="TreeGrafter"/>
</dbReference>
<dbReference type="GO" id="GO:0016787">
    <property type="term" value="F:hydrolase activity"/>
    <property type="evidence" value="ECO:0007669"/>
    <property type="project" value="InterPro"/>
</dbReference>
<feature type="domain" description="Helicase C-terminal" evidence="3">
    <location>
        <begin position="370"/>
        <end position="515"/>
    </location>
</feature>
<dbReference type="EMBL" id="CAMXCT020000235">
    <property type="protein sequence ID" value="CAL1129325.1"/>
    <property type="molecule type" value="Genomic_DNA"/>
</dbReference>
<gene>
    <name evidence="4" type="ORF">C1SCF055_LOCUS4218</name>
</gene>
<dbReference type="PROSITE" id="PS51192">
    <property type="entry name" value="HELICASE_ATP_BIND_1"/>
    <property type="match status" value="1"/>
</dbReference>
<keyword evidence="7" id="KW-1185">Reference proteome</keyword>
<evidence type="ECO:0000313" key="4">
    <source>
        <dbReference type="EMBL" id="CAI3975950.1"/>
    </source>
</evidence>
<dbReference type="GO" id="GO:0005524">
    <property type="term" value="F:ATP binding"/>
    <property type="evidence" value="ECO:0007669"/>
    <property type="project" value="InterPro"/>
</dbReference>
<dbReference type="SUPFAM" id="SSF52540">
    <property type="entry name" value="P-loop containing nucleoside triphosphate hydrolases"/>
    <property type="match status" value="1"/>
</dbReference>
<dbReference type="EMBL" id="CAMXCT010000235">
    <property type="protein sequence ID" value="CAI3975950.1"/>
    <property type="molecule type" value="Genomic_DNA"/>
</dbReference>
<dbReference type="GO" id="GO:0003677">
    <property type="term" value="F:DNA binding"/>
    <property type="evidence" value="ECO:0007669"/>
    <property type="project" value="InterPro"/>
</dbReference>
<evidence type="ECO:0000313" key="5">
    <source>
        <dbReference type="EMBL" id="CAL1129325.1"/>
    </source>
</evidence>
<dbReference type="AlphaFoldDB" id="A0A9P1FIM4"/>
<dbReference type="InterPro" id="IPR051363">
    <property type="entry name" value="RLR_Helicase"/>
</dbReference>